<keyword evidence="5" id="KW-0539">Nucleus</keyword>
<comment type="caution">
    <text evidence="7">The sequence shown here is derived from an EMBL/GenBank/DDBJ whole genome shotgun (WGS) entry which is preliminary data.</text>
</comment>
<dbReference type="OrthoDB" id="756370at2759"/>
<dbReference type="GO" id="GO:0006261">
    <property type="term" value="P:DNA-templated DNA replication"/>
    <property type="evidence" value="ECO:0007669"/>
    <property type="project" value="TreeGrafter"/>
</dbReference>
<dbReference type="InterPro" id="IPR036322">
    <property type="entry name" value="WD40_repeat_dom_sf"/>
</dbReference>
<reference evidence="7 8" key="1">
    <citation type="submission" date="2016-07" db="EMBL/GenBank/DDBJ databases">
        <title>Pervasive Adenine N6-methylation of Active Genes in Fungi.</title>
        <authorList>
            <consortium name="DOE Joint Genome Institute"/>
            <person name="Mondo S.J."/>
            <person name="Dannebaum R.O."/>
            <person name="Kuo R.C."/>
            <person name="Labutti K."/>
            <person name="Haridas S."/>
            <person name="Kuo A."/>
            <person name="Salamov A."/>
            <person name="Ahrendt S.R."/>
            <person name="Lipzen A."/>
            <person name="Sullivan W."/>
            <person name="Andreopoulos W.B."/>
            <person name="Clum A."/>
            <person name="Lindquist E."/>
            <person name="Daum C."/>
            <person name="Ramamoorthy G.K."/>
            <person name="Gryganskyi A."/>
            <person name="Culley D."/>
            <person name="Magnuson J.K."/>
            <person name="James T.Y."/>
            <person name="O'Malley M.A."/>
            <person name="Stajich J.E."/>
            <person name="Spatafora J.W."/>
            <person name="Visel A."/>
            <person name="Grigoriev I.V."/>
        </authorList>
    </citation>
    <scope>NUCLEOTIDE SEQUENCE [LARGE SCALE GENOMIC DNA]</scope>
    <source>
        <strain evidence="7 8">68-887.2</strain>
    </source>
</reference>
<dbReference type="SMART" id="SM00320">
    <property type="entry name" value="WD40"/>
    <property type="match status" value="4"/>
</dbReference>
<dbReference type="InterPro" id="IPR001680">
    <property type="entry name" value="WD40_rpt"/>
</dbReference>
<feature type="domain" description="WD repeat-containing protein 54 beta-propeller" evidence="6">
    <location>
        <begin position="98"/>
        <end position="168"/>
    </location>
</feature>
<dbReference type="PANTHER" id="PTHR18763">
    <property type="entry name" value="WD-REPEAT PROTEIN 18"/>
    <property type="match status" value="1"/>
</dbReference>
<dbReference type="InterPro" id="IPR045227">
    <property type="entry name" value="WDR18/Ipi3/RID3"/>
</dbReference>
<comment type="subunit">
    <text evidence="5">Component of the RIX1 complex, composed of IPI1, RIX1/IPI2 and IPI3 in a 1:2:2 stoichiometry. The complex interacts (via RIX1) with MDN1 (via its hexameric AAA ATPase ring) and the pre-60S ribosome particles.</text>
</comment>
<comment type="function">
    <text evidence="5">Component of the RIX1 complex required for processing of ITS2 sequences from 35S pre-rRNA.</text>
</comment>
<dbReference type="EMBL" id="MCFC01000049">
    <property type="protein sequence ID" value="ORY26263.1"/>
    <property type="molecule type" value="Genomic_DNA"/>
</dbReference>
<accession>A0A1Y2AUI6</accession>
<keyword evidence="3" id="KW-0677">Repeat</keyword>
<dbReference type="InParanoid" id="A0A1Y2AUI6"/>
<dbReference type="Proteomes" id="UP000193986">
    <property type="component" value="Unassembled WGS sequence"/>
</dbReference>
<dbReference type="PANTHER" id="PTHR18763:SF0">
    <property type="entry name" value="WD REPEAT-CONTAINING PROTEIN 18"/>
    <property type="match status" value="1"/>
</dbReference>
<evidence type="ECO:0000256" key="3">
    <source>
        <dbReference type="ARBA" id="ARBA00022737"/>
    </source>
</evidence>
<evidence type="ECO:0000256" key="1">
    <source>
        <dbReference type="ARBA" id="ARBA00010143"/>
    </source>
</evidence>
<comment type="similarity">
    <text evidence="1 5">Belongs to the WD repeat IPI3/WDR18 family.</text>
</comment>
<dbReference type="Pfam" id="PF00400">
    <property type="entry name" value="WD40"/>
    <property type="match status" value="1"/>
</dbReference>
<organism evidence="7 8">
    <name type="scientific">Naematelia encephala</name>
    <dbReference type="NCBI Taxonomy" id="71784"/>
    <lineage>
        <taxon>Eukaryota</taxon>
        <taxon>Fungi</taxon>
        <taxon>Dikarya</taxon>
        <taxon>Basidiomycota</taxon>
        <taxon>Agaricomycotina</taxon>
        <taxon>Tremellomycetes</taxon>
        <taxon>Tremellales</taxon>
        <taxon>Naemateliaceae</taxon>
        <taxon>Naematelia</taxon>
    </lineage>
</organism>
<proteinExistence type="inferred from homology"/>
<dbReference type="GO" id="GO:0006364">
    <property type="term" value="P:rRNA processing"/>
    <property type="evidence" value="ECO:0007669"/>
    <property type="project" value="UniProtKB-UniRule"/>
</dbReference>
<gene>
    <name evidence="7" type="ORF">BCR39DRAFT_589781</name>
</gene>
<dbReference type="PROSITE" id="PS50082">
    <property type="entry name" value="WD_REPEATS_2"/>
    <property type="match status" value="1"/>
</dbReference>
<comment type="subcellular location">
    <subcellularLocation>
        <location evidence="5">Nucleus</location>
    </subcellularLocation>
</comment>
<dbReference type="Gene3D" id="2.130.10.10">
    <property type="entry name" value="YVTN repeat-like/Quinoprotein amine dehydrogenase"/>
    <property type="match status" value="3"/>
</dbReference>
<dbReference type="STRING" id="71784.A0A1Y2AUI6"/>
<dbReference type="Pfam" id="PF21031">
    <property type="entry name" value="WDR54"/>
    <property type="match status" value="1"/>
</dbReference>
<protein>
    <recommendedName>
        <fullName evidence="5">Pre-rRNA-processing protein IPI3</fullName>
    </recommendedName>
</protein>
<keyword evidence="2 4" id="KW-0853">WD repeat</keyword>
<dbReference type="GO" id="GO:0120330">
    <property type="term" value="C:rixosome complex"/>
    <property type="evidence" value="ECO:0007669"/>
    <property type="project" value="UniProtKB-UniRule"/>
</dbReference>
<evidence type="ECO:0000313" key="7">
    <source>
        <dbReference type="EMBL" id="ORY26263.1"/>
    </source>
</evidence>
<evidence type="ECO:0000256" key="2">
    <source>
        <dbReference type="ARBA" id="ARBA00022574"/>
    </source>
</evidence>
<evidence type="ECO:0000256" key="4">
    <source>
        <dbReference type="PROSITE-ProRule" id="PRU00221"/>
    </source>
</evidence>
<evidence type="ECO:0000259" key="6">
    <source>
        <dbReference type="Pfam" id="PF21031"/>
    </source>
</evidence>
<evidence type="ECO:0000256" key="5">
    <source>
        <dbReference type="RuleBase" id="RU369067"/>
    </source>
</evidence>
<keyword evidence="5" id="KW-0698">rRNA processing</keyword>
<dbReference type="SUPFAM" id="SSF50978">
    <property type="entry name" value="WD40 repeat-like"/>
    <property type="match status" value="1"/>
</dbReference>
<evidence type="ECO:0000313" key="8">
    <source>
        <dbReference type="Proteomes" id="UP000193986"/>
    </source>
</evidence>
<dbReference type="AlphaFoldDB" id="A0A1Y2AUI6"/>
<feature type="repeat" description="WD" evidence="4">
    <location>
        <begin position="132"/>
        <end position="163"/>
    </location>
</feature>
<dbReference type="GO" id="GO:0005656">
    <property type="term" value="C:nuclear pre-replicative complex"/>
    <property type="evidence" value="ECO:0007669"/>
    <property type="project" value="TreeGrafter"/>
</dbReference>
<dbReference type="InterPro" id="IPR049546">
    <property type="entry name" value="WDR54_beta_prop"/>
</dbReference>
<keyword evidence="8" id="KW-1185">Reference proteome</keyword>
<dbReference type="FunCoup" id="A0A1Y2AUI6">
    <property type="interactions" value="290"/>
</dbReference>
<name>A0A1Y2AUI6_9TREE</name>
<sequence>MAPQEVILSACSSEASGSTAPGRPSSTPALHIHDLLTSAHLHAFKTSTSSPNCVTYVPSSDSRGGSIFASQEGKALVHVWAWQKDQLSLKLHLPEKLTCFVVSPNGCWAAGGSGSGQIYLWEISSGLLVASITAHYRAITTLTFTTDSRILLSSSLDASVHVFLVSRLMDEEDPGSSGKPYGSLADHTLAVRAVSVGRTAGSSGGRCWTASDDGTIKVWSLRPPFNLLTTFTLPTSLVPSTLSVDPLERFFYVGTTSGEVFHVPLFKRRNQVGDLAAIGGGGDGSPPIKTEGSVISLKSPITSLALSLSATHLLVGSHSGEIHVYSLPSHQHLRAISSHGSPITHLSTLPRPPDLVGTSFKPEDWPAMEVKPFERMRVGKPAREVQETTLLLRPSPAAIDRLEALHPPRSWKDYAPPPIVTASDGDNMAEILADNKRLKAQLDRAVRINEKMWTAVVDLKMTESDTNGHMETDL</sequence>
<dbReference type="InterPro" id="IPR015943">
    <property type="entry name" value="WD40/YVTN_repeat-like_dom_sf"/>
</dbReference>